<dbReference type="PANTHER" id="PTHR30474:SF2">
    <property type="entry name" value="PEPTIDOGLYCAN GLYCOSYLTRANSFERASE FTSW-RELATED"/>
    <property type="match status" value="1"/>
</dbReference>
<proteinExistence type="inferred from homology"/>
<organism evidence="24 25">
    <name type="scientific">Paenibacillus pasadenensis</name>
    <dbReference type="NCBI Taxonomy" id="217090"/>
    <lineage>
        <taxon>Bacteria</taxon>
        <taxon>Bacillati</taxon>
        <taxon>Bacillota</taxon>
        <taxon>Bacilli</taxon>
        <taxon>Bacillales</taxon>
        <taxon>Paenibacillaceae</taxon>
        <taxon>Paenibacillus</taxon>
    </lineage>
</organism>
<evidence type="ECO:0000256" key="5">
    <source>
        <dbReference type="ARBA" id="ARBA00022676"/>
    </source>
</evidence>
<dbReference type="InterPro" id="IPR013437">
    <property type="entry name" value="FtsW"/>
</dbReference>
<comment type="function">
    <text evidence="21">Peptidoglycan polymerase that is essential for cell division.</text>
</comment>
<evidence type="ECO:0000256" key="15">
    <source>
        <dbReference type="ARBA" id="ARBA00033270"/>
    </source>
</evidence>
<comment type="caution">
    <text evidence="24">The sequence shown here is derived from an EMBL/GenBank/DDBJ whole genome shotgun (WGS) entry which is preliminary data.</text>
</comment>
<feature type="transmembrane region" description="Helical" evidence="23">
    <location>
        <begin position="148"/>
        <end position="165"/>
    </location>
</feature>
<dbReference type="PROSITE" id="PS00428">
    <property type="entry name" value="FTSW_RODA_SPOVE"/>
    <property type="match status" value="1"/>
</dbReference>
<evidence type="ECO:0000256" key="13">
    <source>
        <dbReference type="ARBA" id="ARBA00023316"/>
    </source>
</evidence>
<evidence type="ECO:0000256" key="11">
    <source>
        <dbReference type="ARBA" id="ARBA00023136"/>
    </source>
</evidence>
<keyword evidence="11 23" id="KW-0472">Membrane</keyword>
<dbReference type="GO" id="GO:0008360">
    <property type="term" value="P:regulation of cell shape"/>
    <property type="evidence" value="ECO:0007669"/>
    <property type="project" value="UniProtKB-KW"/>
</dbReference>
<dbReference type="GO" id="GO:0009252">
    <property type="term" value="P:peptidoglycan biosynthetic process"/>
    <property type="evidence" value="ECO:0007669"/>
    <property type="project" value="UniProtKB-KW"/>
</dbReference>
<evidence type="ECO:0000256" key="22">
    <source>
        <dbReference type="SAM" id="MobiDB-lite"/>
    </source>
</evidence>
<feature type="transmembrane region" description="Helical" evidence="23">
    <location>
        <begin position="352"/>
        <end position="373"/>
    </location>
</feature>
<feature type="transmembrane region" description="Helical" evidence="23">
    <location>
        <begin position="315"/>
        <end position="340"/>
    </location>
</feature>
<dbReference type="Proteomes" id="UP000234789">
    <property type="component" value="Unassembled WGS sequence"/>
</dbReference>
<dbReference type="GO" id="GO:0032153">
    <property type="term" value="C:cell division site"/>
    <property type="evidence" value="ECO:0007669"/>
    <property type="project" value="TreeGrafter"/>
</dbReference>
<evidence type="ECO:0000256" key="10">
    <source>
        <dbReference type="ARBA" id="ARBA00022989"/>
    </source>
</evidence>
<keyword evidence="9" id="KW-0573">Peptidoglycan synthesis</keyword>
<evidence type="ECO:0000256" key="17">
    <source>
        <dbReference type="ARBA" id="ARBA00041185"/>
    </source>
</evidence>
<evidence type="ECO:0000256" key="8">
    <source>
        <dbReference type="ARBA" id="ARBA00022960"/>
    </source>
</evidence>
<evidence type="ECO:0000256" key="7">
    <source>
        <dbReference type="ARBA" id="ARBA00022692"/>
    </source>
</evidence>
<evidence type="ECO:0000256" key="19">
    <source>
        <dbReference type="ARBA" id="ARBA00044770"/>
    </source>
</evidence>
<dbReference type="NCBIfam" id="TIGR02614">
    <property type="entry name" value="ftsW"/>
    <property type="match status" value="1"/>
</dbReference>
<dbReference type="EMBL" id="NFEZ01000004">
    <property type="protein sequence ID" value="PLT46358.1"/>
    <property type="molecule type" value="Genomic_DNA"/>
</dbReference>
<dbReference type="GO" id="GO:0051301">
    <property type="term" value="P:cell division"/>
    <property type="evidence" value="ECO:0007669"/>
    <property type="project" value="UniProtKB-KW"/>
</dbReference>
<dbReference type="InterPro" id="IPR001182">
    <property type="entry name" value="FtsW/RodA"/>
</dbReference>
<sequence>MKANPESRRGRPDFLLLILTLALVGFGLVMVFSASASIAEVDRRYGYDPLHFFKKQLLFAGLGTGLMLLLMNFRYQFFKKGFILFFIPAMLMLLLVPFVADEINGARSWINLFGFTIQPTEFAKIALILYLGSLIAKKGERFRSFKRGLVPVIVIVAVVCGMIMLQPDMGSCLVICACAMMMIFAGGANLRQLVASGFFGAIAIAIVIAISFLVDSDGWAYRLERFTSYRDPLAHALESGMQVSRSLMALGHGGFTGAGLGHSVQKVQYLPFAYNDFIFAIIGEELGFLGSSLFLLVFLMFLWRGIIVALRCPDIYGTVVGAGIVSLFAIQAFVNIGGVTGAIPLTGVTLPFISYGGSSLLASLIAMGVMLSISREANRDPAIQTSPNARPRSAKQPMLSEN</sequence>
<accession>A0A2N5N7P6</accession>
<dbReference type="OrthoDB" id="9812661at2"/>
<evidence type="ECO:0000256" key="14">
    <source>
        <dbReference type="ARBA" id="ARBA00032370"/>
    </source>
</evidence>
<feature type="transmembrane region" description="Helical" evidence="23">
    <location>
        <begin position="277"/>
        <end position="303"/>
    </location>
</feature>
<evidence type="ECO:0000256" key="2">
    <source>
        <dbReference type="ARBA" id="ARBA00004752"/>
    </source>
</evidence>
<evidence type="ECO:0000256" key="18">
    <source>
        <dbReference type="ARBA" id="ARBA00041418"/>
    </source>
</evidence>
<feature type="transmembrane region" description="Helical" evidence="23">
    <location>
        <begin position="82"/>
        <end position="100"/>
    </location>
</feature>
<keyword evidence="10 23" id="KW-1133">Transmembrane helix</keyword>
<comment type="pathway">
    <text evidence="2">Cell wall biogenesis; peptidoglycan biosynthesis.</text>
</comment>
<keyword evidence="5" id="KW-0328">Glycosyltransferase</keyword>
<evidence type="ECO:0000256" key="6">
    <source>
        <dbReference type="ARBA" id="ARBA00022679"/>
    </source>
</evidence>
<dbReference type="GO" id="GO:0008955">
    <property type="term" value="F:peptidoglycan glycosyltransferase activity"/>
    <property type="evidence" value="ECO:0007669"/>
    <property type="project" value="UniProtKB-EC"/>
</dbReference>
<evidence type="ECO:0000256" key="16">
    <source>
        <dbReference type="ARBA" id="ARBA00038053"/>
    </source>
</evidence>
<evidence type="ECO:0000256" key="20">
    <source>
        <dbReference type="ARBA" id="ARBA00049902"/>
    </source>
</evidence>
<feature type="transmembrane region" description="Helical" evidence="23">
    <location>
        <begin position="171"/>
        <end position="190"/>
    </location>
</feature>
<feature type="region of interest" description="Disordered" evidence="22">
    <location>
        <begin position="381"/>
        <end position="402"/>
    </location>
</feature>
<evidence type="ECO:0000256" key="4">
    <source>
        <dbReference type="ARBA" id="ARBA00022618"/>
    </source>
</evidence>
<feature type="transmembrane region" description="Helical" evidence="23">
    <location>
        <begin position="52"/>
        <end position="70"/>
    </location>
</feature>
<dbReference type="EC" id="2.4.99.28" evidence="19"/>
<evidence type="ECO:0000256" key="9">
    <source>
        <dbReference type="ARBA" id="ARBA00022984"/>
    </source>
</evidence>
<comment type="subcellular location">
    <subcellularLocation>
        <location evidence="1">Cell membrane</location>
        <topology evidence="1">Multi-pass membrane protein</topology>
    </subcellularLocation>
</comment>
<keyword evidence="13" id="KW-0961">Cell wall biogenesis/degradation</keyword>
<keyword evidence="4 24" id="KW-0132">Cell division</keyword>
<keyword evidence="6" id="KW-0808">Transferase</keyword>
<evidence type="ECO:0000256" key="12">
    <source>
        <dbReference type="ARBA" id="ARBA00023306"/>
    </source>
</evidence>
<keyword evidence="8" id="KW-0133">Cell shape</keyword>
<evidence type="ECO:0000256" key="3">
    <source>
        <dbReference type="ARBA" id="ARBA00022475"/>
    </source>
</evidence>
<protein>
    <recommendedName>
        <fullName evidence="17">Probable peptidoglycan glycosyltransferase FtsW</fullName>
        <ecNumber evidence="19">2.4.99.28</ecNumber>
    </recommendedName>
    <alternativeName>
        <fullName evidence="18">Cell division protein FtsW</fullName>
    </alternativeName>
    <alternativeName>
        <fullName evidence="15">Cell wall polymerase</fullName>
    </alternativeName>
    <alternativeName>
        <fullName evidence="14">Peptidoglycan polymerase</fullName>
    </alternativeName>
</protein>
<evidence type="ECO:0000313" key="25">
    <source>
        <dbReference type="Proteomes" id="UP000234789"/>
    </source>
</evidence>
<comment type="catalytic activity">
    <reaction evidence="20">
        <text>[GlcNAc-(1-&gt;4)-Mur2Ac(oyl-L-Ala-gamma-D-Glu-L-Lys-D-Ala-D-Ala)](n)-di-trans,octa-cis-undecaprenyl diphosphate + beta-D-GlcNAc-(1-&gt;4)-Mur2Ac(oyl-L-Ala-gamma-D-Glu-L-Lys-D-Ala-D-Ala)-di-trans,octa-cis-undecaprenyl diphosphate = [GlcNAc-(1-&gt;4)-Mur2Ac(oyl-L-Ala-gamma-D-Glu-L-Lys-D-Ala-D-Ala)](n+1)-di-trans,octa-cis-undecaprenyl diphosphate + di-trans,octa-cis-undecaprenyl diphosphate + H(+)</text>
        <dbReference type="Rhea" id="RHEA:23708"/>
        <dbReference type="Rhea" id="RHEA-COMP:9602"/>
        <dbReference type="Rhea" id="RHEA-COMP:9603"/>
        <dbReference type="ChEBI" id="CHEBI:15378"/>
        <dbReference type="ChEBI" id="CHEBI:58405"/>
        <dbReference type="ChEBI" id="CHEBI:60033"/>
        <dbReference type="ChEBI" id="CHEBI:78435"/>
        <dbReference type="EC" id="2.4.99.28"/>
    </reaction>
</comment>
<keyword evidence="25" id="KW-1185">Reference proteome</keyword>
<dbReference type="GO" id="GO:0005886">
    <property type="term" value="C:plasma membrane"/>
    <property type="evidence" value="ECO:0007669"/>
    <property type="project" value="UniProtKB-SubCell"/>
</dbReference>
<reference evidence="24 25" key="1">
    <citation type="submission" date="2017-05" db="EMBL/GenBank/DDBJ databases">
        <title>Functional genome analysis of Paenibacillus pasadenensis strain R16: insights on endophytic life style and antifungal activity.</title>
        <authorList>
            <person name="Passera A."/>
            <person name="Marcolungo L."/>
            <person name="Casati P."/>
            <person name="Brasca M."/>
            <person name="Quaglino F."/>
            <person name="Delledonne M."/>
        </authorList>
    </citation>
    <scope>NUCLEOTIDE SEQUENCE [LARGE SCALE GENOMIC DNA]</scope>
    <source>
        <strain evidence="24 25">R16</strain>
    </source>
</reference>
<dbReference type="AlphaFoldDB" id="A0A2N5N7P6"/>
<evidence type="ECO:0000256" key="1">
    <source>
        <dbReference type="ARBA" id="ARBA00004651"/>
    </source>
</evidence>
<keyword evidence="12" id="KW-0131">Cell cycle</keyword>
<feature type="transmembrane region" description="Helical" evidence="23">
    <location>
        <begin position="197"/>
        <end position="214"/>
    </location>
</feature>
<feature type="transmembrane region" description="Helical" evidence="23">
    <location>
        <begin position="112"/>
        <end position="136"/>
    </location>
</feature>
<name>A0A2N5N7P6_9BACL</name>
<dbReference type="GO" id="GO:0015648">
    <property type="term" value="F:lipid-linked peptidoglycan transporter activity"/>
    <property type="evidence" value="ECO:0007669"/>
    <property type="project" value="TreeGrafter"/>
</dbReference>
<dbReference type="InterPro" id="IPR018365">
    <property type="entry name" value="Cell_cycle_FtsW-rel_CS"/>
</dbReference>
<gene>
    <name evidence="24" type="ORF">B8V81_4789</name>
</gene>
<keyword evidence="3" id="KW-1003">Cell membrane</keyword>
<dbReference type="RefSeq" id="WP_028596913.1">
    <property type="nucleotide sequence ID" value="NZ_BIMM01000025.1"/>
</dbReference>
<dbReference type="PANTHER" id="PTHR30474">
    <property type="entry name" value="CELL CYCLE PROTEIN"/>
    <property type="match status" value="1"/>
</dbReference>
<keyword evidence="7 23" id="KW-0812">Transmembrane</keyword>
<dbReference type="GO" id="GO:0071555">
    <property type="term" value="P:cell wall organization"/>
    <property type="evidence" value="ECO:0007669"/>
    <property type="project" value="UniProtKB-KW"/>
</dbReference>
<comment type="similarity">
    <text evidence="16">Belongs to the SEDS family. FtsW subfamily.</text>
</comment>
<evidence type="ECO:0000256" key="23">
    <source>
        <dbReference type="SAM" id="Phobius"/>
    </source>
</evidence>
<evidence type="ECO:0000256" key="21">
    <source>
        <dbReference type="ARBA" id="ARBA00049966"/>
    </source>
</evidence>
<dbReference type="Pfam" id="PF01098">
    <property type="entry name" value="FTSW_RODA_SPOVE"/>
    <property type="match status" value="1"/>
</dbReference>
<evidence type="ECO:0000313" key="24">
    <source>
        <dbReference type="EMBL" id="PLT46358.1"/>
    </source>
</evidence>